<reference evidence="1 2" key="1">
    <citation type="submission" date="2017-09" db="EMBL/GenBank/DDBJ databases">
        <title>Complete genome sequence of Janthinobacterium svalbardensis PAMC 27463.</title>
        <authorList>
            <person name="Cho Y.-J."/>
            <person name="Cho A."/>
            <person name="Kim O.-S."/>
            <person name="Lee J.-I."/>
        </authorList>
    </citation>
    <scope>NUCLEOTIDE SEQUENCE [LARGE SCALE GENOMIC DNA]</scope>
    <source>
        <strain evidence="1 2">PAMC 27463</strain>
    </source>
</reference>
<name>A0A290WZD2_9BURK</name>
<evidence type="ECO:0000313" key="1">
    <source>
        <dbReference type="EMBL" id="ATD62262.1"/>
    </source>
</evidence>
<keyword evidence="2" id="KW-1185">Reference proteome</keyword>
<evidence type="ECO:0008006" key="3">
    <source>
        <dbReference type="Google" id="ProtNLM"/>
    </source>
</evidence>
<dbReference type="RefSeq" id="WP_096236570.1">
    <property type="nucleotide sequence ID" value="NZ_CP023422.1"/>
</dbReference>
<dbReference type="InterPro" id="IPR029278">
    <property type="entry name" value="Imm26"/>
</dbReference>
<organism evidence="1 2">
    <name type="scientific">Janthinobacterium svalbardensis</name>
    <dbReference type="NCBI Taxonomy" id="368607"/>
    <lineage>
        <taxon>Bacteria</taxon>
        <taxon>Pseudomonadati</taxon>
        <taxon>Pseudomonadota</taxon>
        <taxon>Betaproteobacteria</taxon>
        <taxon>Burkholderiales</taxon>
        <taxon>Oxalobacteraceae</taxon>
        <taxon>Janthinobacterium</taxon>
    </lineage>
</organism>
<protein>
    <recommendedName>
        <fullName evidence="3">Immunity protein 26</fullName>
    </recommendedName>
</protein>
<proteinExistence type="predicted"/>
<dbReference type="Pfam" id="PF15428">
    <property type="entry name" value="Imm26"/>
    <property type="match status" value="1"/>
</dbReference>
<dbReference type="AlphaFoldDB" id="A0A290WZD2"/>
<dbReference type="Proteomes" id="UP000218437">
    <property type="component" value="Chromosome"/>
</dbReference>
<dbReference type="EMBL" id="CP023422">
    <property type="protein sequence ID" value="ATD62262.1"/>
    <property type="molecule type" value="Genomic_DNA"/>
</dbReference>
<sequence length="160" mass="17878">MKSLPYREGSWFAVPLPGGGYAVGVVARRAPAGRIMLAYMFGPKRDSLPALEELEGLRPEQAVRRLRTGDMALLNERWPLLGDSPHWERDTWPMPAFIRRNESLQRAWRASYADADPAKLNREESIPFDTPGMESDSLYGYGATELLMNKLLAQEAASAA</sequence>
<dbReference type="KEGG" id="jsv:CNX70_20530"/>
<accession>A0A290WZD2</accession>
<evidence type="ECO:0000313" key="2">
    <source>
        <dbReference type="Proteomes" id="UP000218437"/>
    </source>
</evidence>
<gene>
    <name evidence="1" type="ORF">CNX70_20530</name>
</gene>